<feature type="chain" id="PRO_5012186758" evidence="5">
    <location>
        <begin position="23"/>
        <end position="286"/>
    </location>
</feature>
<evidence type="ECO:0000256" key="4">
    <source>
        <dbReference type="ARBA" id="ARBA00023136"/>
    </source>
</evidence>
<evidence type="ECO:0000313" key="8">
    <source>
        <dbReference type="Proteomes" id="UP000186806"/>
    </source>
</evidence>
<dbReference type="AlphaFoldDB" id="A0A1Q8TGA3"/>
<keyword evidence="3" id="KW-1003">Cell membrane</keyword>
<dbReference type="RefSeq" id="WP_075368347.1">
    <property type="nucleotide sequence ID" value="NZ_JAKGAJ010000019.1"/>
</dbReference>
<gene>
    <name evidence="7" type="ORF">BTW10_04505</name>
</gene>
<comment type="subcellular location">
    <subcellularLocation>
        <location evidence="1">Cell membrane</location>
    </subcellularLocation>
</comment>
<keyword evidence="4" id="KW-0472">Membrane</keyword>
<keyword evidence="5" id="KW-0732">Signal</keyword>
<proteinExistence type="predicted"/>
<evidence type="ECO:0000256" key="5">
    <source>
        <dbReference type="SAM" id="SignalP"/>
    </source>
</evidence>
<dbReference type="Gene3D" id="3.40.190.10">
    <property type="entry name" value="Periplasmic binding protein-like II"/>
    <property type="match status" value="1"/>
</dbReference>
<dbReference type="EMBL" id="MSDQ01000006">
    <property type="protein sequence ID" value="OLO12714.1"/>
    <property type="molecule type" value="Genomic_DNA"/>
</dbReference>
<evidence type="ECO:0000259" key="6">
    <source>
        <dbReference type="Pfam" id="PF04069"/>
    </source>
</evidence>
<sequence length="286" mass="31790">MKKVLYPLAAAAIFTAATTAQAEDKTLVIGTNNWAENVAVANMWKLILENRYDYDVELSDVSKNALYSGLANNDFDISLEIWLPNTDARYLEPYKDQLEINGAWYEGTGLGLVVPSYADIDTIPELKAQAEEYGYQGSPSILGIDSGSAIAGLTDEAIDEYELPMEQVNSSGPAMMAALDAAYQQEEPIVVTLWSPHWAFAEYDLKYLEDPKNVYGDNETIYWFSRPGFTEDDPWLTEVLNAWHMDDDSLGGLMAEIEQAGDPVEGAETWIEDNQDLVDEWLAAGE</sequence>
<feature type="signal peptide" evidence="5">
    <location>
        <begin position="1"/>
        <end position="22"/>
    </location>
</feature>
<dbReference type="GO" id="GO:0043190">
    <property type="term" value="C:ATP-binding cassette (ABC) transporter complex"/>
    <property type="evidence" value="ECO:0007669"/>
    <property type="project" value="InterPro"/>
</dbReference>
<dbReference type="Gene3D" id="3.40.190.100">
    <property type="entry name" value="Glycine betaine-binding periplasmic protein, domain 2"/>
    <property type="match status" value="1"/>
</dbReference>
<dbReference type="PANTHER" id="PTHR47737:SF1">
    <property type="entry name" value="GLYCINE BETAINE_PROLINE BETAINE TRANSPORT SYSTEM PERMEASE PROTEIN PROW"/>
    <property type="match status" value="1"/>
</dbReference>
<accession>A0A1Q8TGA3</accession>
<dbReference type="GO" id="GO:0005275">
    <property type="term" value="F:amine transmembrane transporter activity"/>
    <property type="evidence" value="ECO:0007669"/>
    <property type="project" value="TreeGrafter"/>
</dbReference>
<protein>
    <submittedName>
        <fullName evidence="7">Glycine/betaine ABC transporter</fullName>
    </submittedName>
</protein>
<comment type="caution">
    <text evidence="7">The sequence shown here is derived from an EMBL/GenBank/DDBJ whole genome shotgun (WGS) entry which is preliminary data.</text>
</comment>
<dbReference type="CDD" id="cd13639">
    <property type="entry name" value="PBP2_OpuAC_like"/>
    <property type="match status" value="1"/>
</dbReference>
<dbReference type="SUPFAM" id="SSF53850">
    <property type="entry name" value="Periplasmic binding protein-like II"/>
    <property type="match status" value="1"/>
</dbReference>
<evidence type="ECO:0000256" key="1">
    <source>
        <dbReference type="ARBA" id="ARBA00004236"/>
    </source>
</evidence>
<keyword evidence="2" id="KW-0813">Transport</keyword>
<organism evidence="7 8">
    <name type="scientific">Chromohalobacter japonicus</name>
    <dbReference type="NCBI Taxonomy" id="223900"/>
    <lineage>
        <taxon>Bacteria</taxon>
        <taxon>Pseudomonadati</taxon>
        <taxon>Pseudomonadota</taxon>
        <taxon>Gammaproteobacteria</taxon>
        <taxon>Oceanospirillales</taxon>
        <taxon>Halomonadaceae</taxon>
        <taxon>Chromohalobacter</taxon>
    </lineage>
</organism>
<dbReference type="GO" id="GO:0015226">
    <property type="term" value="F:carnitine transmembrane transporter activity"/>
    <property type="evidence" value="ECO:0007669"/>
    <property type="project" value="TreeGrafter"/>
</dbReference>
<evidence type="ECO:0000313" key="7">
    <source>
        <dbReference type="EMBL" id="OLO12714.1"/>
    </source>
</evidence>
<dbReference type="Pfam" id="PF04069">
    <property type="entry name" value="OpuAC"/>
    <property type="match status" value="1"/>
</dbReference>
<feature type="domain" description="ABC-type glycine betaine transport system substrate-binding" evidence="6">
    <location>
        <begin position="25"/>
        <end position="272"/>
    </location>
</feature>
<dbReference type="GO" id="GO:0031460">
    <property type="term" value="P:glycine betaine transport"/>
    <property type="evidence" value="ECO:0007669"/>
    <property type="project" value="TreeGrafter"/>
</dbReference>
<keyword evidence="8" id="KW-1185">Reference proteome</keyword>
<dbReference type="PANTHER" id="PTHR47737">
    <property type="entry name" value="GLYCINE BETAINE/PROLINE BETAINE TRANSPORT SYSTEM PERMEASE PROTEIN PROW"/>
    <property type="match status" value="1"/>
</dbReference>
<evidence type="ECO:0000256" key="2">
    <source>
        <dbReference type="ARBA" id="ARBA00022448"/>
    </source>
</evidence>
<dbReference type="GO" id="GO:0015871">
    <property type="term" value="P:choline transport"/>
    <property type="evidence" value="ECO:0007669"/>
    <property type="project" value="TreeGrafter"/>
</dbReference>
<dbReference type="STRING" id="223900.GCA_000821045_02045"/>
<dbReference type="Proteomes" id="UP000186806">
    <property type="component" value="Unassembled WGS sequence"/>
</dbReference>
<dbReference type="InterPro" id="IPR007210">
    <property type="entry name" value="ABC_Gly_betaine_transp_sub-bd"/>
</dbReference>
<name>A0A1Q8TGA3_9GAMM</name>
<reference evidence="7 8" key="1">
    <citation type="submission" date="2016-12" db="EMBL/GenBank/DDBJ databases">
        <title>Draft genome sequences of strains Salinicola socius SMB35, Salinicola sp. MH3R3-1 and Chromohalobacter sp. SMB17 from the Verkhnekamsk potash mining region of Russia.</title>
        <authorList>
            <person name="Mavrodi D.V."/>
            <person name="Olsson B.E."/>
            <person name="Korsakova E.S."/>
            <person name="Pyankova A."/>
            <person name="Mavrodi O.V."/>
            <person name="Plotnikova E.G."/>
        </authorList>
    </citation>
    <scope>NUCLEOTIDE SEQUENCE [LARGE SCALE GENOMIC DNA]</scope>
    <source>
        <strain evidence="7 8">SMB17</strain>
    </source>
</reference>
<evidence type="ECO:0000256" key="3">
    <source>
        <dbReference type="ARBA" id="ARBA00022475"/>
    </source>
</evidence>